<dbReference type="EMBL" id="LR797474">
    <property type="protein sequence ID" value="CAB4219007.1"/>
    <property type="molecule type" value="Genomic_DNA"/>
</dbReference>
<proteinExistence type="predicted"/>
<evidence type="ECO:0000313" key="1">
    <source>
        <dbReference type="EMBL" id="CAB4219007.1"/>
    </source>
</evidence>
<gene>
    <name evidence="1" type="ORF">UFOVP1604_90</name>
</gene>
<organism evidence="1">
    <name type="scientific">uncultured Caudovirales phage</name>
    <dbReference type="NCBI Taxonomy" id="2100421"/>
    <lineage>
        <taxon>Viruses</taxon>
        <taxon>Duplodnaviria</taxon>
        <taxon>Heunggongvirae</taxon>
        <taxon>Uroviricota</taxon>
        <taxon>Caudoviricetes</taxon>
        <taxon>Peduoviridae</taxon>
        <taxon>Maltschvirus</taxon>
        <taxon>Maltschvirus maltsch</taxon>
    </lineage>
</organism>
<name>A0A6J5SX43_9CAUD</name>
<reference evidence="1" key="1">
    <citation type="submission" date="2020-05" db="EMBL/GenBank/DDBJ databases">
        <authorList>
            <person name="Chiriac C."/>
            <person name="Salcher M."/>
            <person name="Ghai R."/>
            <person name="Kavagutti S V."/>
        </authorList>
    </citation>
    <scope>NUCLEOTIDE SEQUENCE</scope>
</reference>
<protein>
    <submittedName>
        <fullName evidence="1">Uncharacterized protein</fullName>
    </submittedName>
</protein>
<sequence length="131" mass="15086">MSILNWELYHQTKEVSRIHTDLIFEAKKPETFEKFASNRLAGATKIAETTKAKGGDSLLTYQHYKVKLPYYKKAAAGKFKVEEAKAELKKLHTYLHAIIDKFEAKNQTPFQQVMGKIEVVGELIIKYNETH</sequence>
<accession>A0A6J5SX43</accession>